<reference evidence="2" key="1">
    <citation type="submission" date="2025-08" db="UniProtKB">
        <authorList>
            <consortium name="RefSeq"/>
        </authorList>
    </citation>
    <scope>IDENTIFICATION</scope>
    <source>
        <tissue evidence="2">Leaf</tissue>
    </source>
</reference>
<evidence type="ECO:0000313" key="1">
    <source>
        <dbReference type="Proteomes" id="UP000087766"/>
    </source>
</evidence>
<gene>
    <name evidence="2" type="primary">LOC111240833</name>
</gene>
<dbReference type="Gene3D" id="3.40.50.1000">
    <property type="entry name" value="HAD superfamily/HAD-like"/>
    <property type="match status" value="1"/>
</dbReference>
<dbReference type="InterPro" id="IPR023214">
    <property type="entry name" value="HAD_sf"/>
</dbReference>
<dbReference type="AlphaFoldDB" id="A0A3Q0EKB9"/>
<protein>
    <submittedName>
        <fullName evidence="2">Magnesium-dependent phosphatase 1-like</fullName>
    </submittedName>
</protein>
<evidence type="ECO:0000313" key="2">
    <source>
        <dbReference type="RefSeq" id="XP_022632378.1"/>
    </source>
</evidence>
<dbReference type="OrthoDB" id="2865258at2759"/>
<organism evidence="1 2">
    <name type="scientific">Vigna radiata var. radiata</name>
    <name type="common">Mung bean</name>
    <name type="synonym">Phaseolus aureus</name>
    <dbReference type="NCBI Taxonomy" id="3916"/>
    <lineage>
        <taxon>Eukaryota</taxon>
        <taxon>Viridiplantae</taxon>
        <taxon>Streptophyta</taxon>
        <taxon>Embryophyta</taxon>
        <taxon>Tracheophyta</taxon>
        <taxon>Spermatophyta</taxon>
        <taxon>Magnoliopsida</taxon>
        <taxon>eudicotyledons</taxon>
        <taxon>Gunneridae</taxon>
        <taxon>Pentapetalae</taxon>
        <taxon>rosids</taxon>
        <taxon>fabids</taxon>
        <taxon>Fabales</taxon>
        <taxon>Fabaceae</taxon>
        <taxon>Papilionoideae</taxon>
        <taxon>50 kb inversion clade</taxon>
        <taxon>NPAAA clade</taxon>
        <taxon>indigoferoid/millettioid clade</taxon>
        <taxon>Phaseoleae</taxon>
        <taxon>Vigna</taxon>
    </lineage>
</organism>
<dbReference type="PANTHER" id="PTHR17901:SF14">
    <property type="entry name" value="MAGNESIUM-DEPENDENT PHOSPHATASE 1"/>
    <property type="match status" value="1"/>
</dbReference>
<keyword evidence="1" id="KW-1185">Reference proteome</keyword>
<dbReference type="Proteomes" id="UP000087766">
    <property type="component" value="Unplaced"/>
</dbReference>
<dbReference type="InterPro" id="IPR010036">
    <property type="entry name" value="MDP_1_eu_arc"/>
</dbReference>
<name>A0A3Q0EKB9_VIGRR</name>
<dbReference type="KEGG" id="vra:111240833"/>
<dbReference type="RefSeq" id="XP_022632378.1">
    <property type="nucleotide sequence ID" value="XM_022776657.1"/>
</dbReference>
<dbReference type="PANTHER" id="PTHR17901">
    <property type="entry name" value="MAGNESIUM-DEPENDENT PHOSPHATASE 1 MDP1"/>
    <property type="match status" value="1"/>
</dbReference>
<dbReference type="STRING" id="3916.A0A3Q0EKB9"/>
<dbReference type="GO" id="GO:0003993">
    <property type="term" value="F:acid phosphatase activity"/>
    <property type="evidence" value="ECO:0007669"/>
    <property type="project" value="TreeGrafter"/>
</dbReference>
<dbReference type="GeneID" id="111240833"/>
<accession>A0A3Q0EKB9</accession>
<proteinExistence type="predicted"/>
<sequence>MEEKPENVKGEALQIIEAFEILPKLVVFDLEYSFWPFCYECQSKREMCSLYPHAKGILLGLKEKGIAVAIASRTGQFLCLSCFSNSKLCGSLFSKNTGN</sequence>